<dbReference type="AlphaFoldDB" id="A0AAW0EWU9"/>
<feature type="coiled-coil region" evidence="1">
    <location>
        <begin position="831"/>
        <end position="886"/>
    </location>
</feature>
<evidence type="ECO:0000256" key="2">
    <source>
        <dbReference type="SAM" id="MobiDB-lite"/>
    </source>
</evidence>
<protein>
    <submittedName>
        <fullName evidence="3">Uncharacterized protein</fullName>
    </submittedName>
</protein>
<feature type="region of interest" description="Disordered" evidence="2">
    <location>
        <begin position="395"/>
        <end position="415"/>
    </location>
</feature>
<keyword evidence="1" id="KW-0175">Coiled coil</keyword>
<dbReference type="EMBL" id="JAECZO010000110">
    <property type="protein sequence ID" value="KAK7197562.1"/>
    <property type="molecule type" value="Genomic_DNA"/>
</dbReference>
<feature type="coiled-coil region" evidence="1">
    <location>
        <begin position="458"/>
        <end position="492"/>
    </location>
</feature>
<comment type="caution">
    <text evidence="3">The sequence shown here is derived from an EMBL/GenBank/DDBJ whole genome shotgun (WGS) entry which is preliminary data.</text>
</comment>
<evidence type="ECO:0000256" key="1">
    <source>
        <dbReference type="SAM" id="Coils"/>
    </source>
</evidence>
<dbReference type="PANTHER" id="PTHR45615">
    <property type="entry name" value="MYOSIN HEAVY CHAIN, NON-MUSCLE"/>
    <property type="match status" value="1"/>
</dbReference>
<dbReference type="PANTHER" id="PTHR45615:SF66">
    <property type="entry name" value="CARD DOMAIN-CONTAINING PROTEIN"/>
    <property type="match status" value="1"/>
</dbReference>
<dbReference type="Proteomes" id="UP001430356">
    <property type="component" value="Unassembled WGS sequence"/>
</dbReference>
<keyword evidence="4" id="KW-1185">Reference proteome</keyword>
<sequence>MLPFRVGEVRTAAFIHPSSPDECSTVSVSPTHDVVLHCAGAVKSDPFPFDEVVFAPFYNTLYNLTVGERVRLQFGSALQQPPGNYTEVQHQATLVHGDPASHATAAFDRVVRLAAEEVERVTGAHDAQISYECVFSAVRVYPWGEEEDLLAASATAAAAVHAGGDGAAAGASAPLLWNMRTSVPLRTAAQRQLLKSALREVCRGPRREGREDTTGCVQQVRLAVYAPASVSAAGERVLYAEHLFTLVPSVDDVSARFGTTREALCEMLVCRRQGNLLGNPLLPVLLPGMSVDCLTIVTCISARGAHASRACIDACCFGCSGERWRGGGAAPGTVDAPAPLLVPVSCAAAAFERMKGALLMAVAPGGAADGGELARLDESVDRILAQRRGSTAAADARGGVVATGGHPRTPGDATAPAADAAAERVWGATRRLGAETAAVARDMRLSVQRLREEYACEEAALTARSRELRASCAELERREQLLRARVDEGQQRADELLRPVEPAHAAVAPAAEGALTGCEEHYVSYVDAACLLYADAMESKVLLLDGARRAVTQRLSIAALERQEAEMTLRLRSMELEAADLAAAMERTREECDAMKDETAANGAAAVAALEDELTTLAARVAQAAEDAAQAEAHRDRAQADAAAAAAELATVHGVLDVAAAAKELAELTSALDVVRADMLATTAAEASARATLDELKAQCAAATDDLARLREAQAEAEASLAREGAARDELLAGVRAAEAAAAEEARRLDVLRASLEVAAVDLAAMRAAVDEAQVSRHVAEVTAELAREEQGCRAAVEGCAAAGAASLLSELQASFAATVTAAAADGAAAREALKGEIARLNNERAAAACELEAVAGRTAQVMQDAAQAEAERDSARADAAAATAELGELRSALATAREGGAVDAAARVAEHTTADGVVADALRSVLAELVTATDELVEVEDVMVEECDQAVLALRQCDGAMTQRTERLLDRVAGYMDVESRLIGRSAVPVESDSVQRRESRMLR</sequence>
<name>A0AAW0EWU9_9TRYP</name>
<evidence type="ECO:0000313" key="3">
    <source>
        <dbReference type="EMBL" id="KAK7197562.1"/>
    </source>
</evidence>
<gene>
    <name evidence="3" type="ORF">NESM_000706400</name>
</gene>
<proteinExistence type="predicted"/>
<evidence type="ECO:0000313" key="4">
    <source>
        <dbReference type="Proteomes" id="UP001430356"/>
    </source>
</evidence>
<reference evidence="3 4" key="1">
    <citation type="journal article" date="2021" name="MBio">
        <title>A New Model Trypanosomatid, Novymonas esmeraldas: Genomic Perception of Its 'Candidatus Pandoraea novymonadis' Endosymbiont.</title>
        <authorList>
            <person name="Zakharova A."/>
            <person name="Saura A."/>
            <person name="Butenko A."/>
            <person name="Podesvova L."/>
            <person name="Warmusova S."/>
            <person name="Kostygov A.Y."/>
            <person name="Nenarokova A."/>
            <person name="Lukes J."/>
            <person name="Opperdoes F.R."/>
            <person name="Yurchenko V."/>
        </authorList>
    </citation>
    <scope>NUCLEOTIDE SEQUENCE [LARGE SCALE GENOMIC DNA]</scope>
    <source>
        <strain evidence="3 4">E262AT.01</strain>
    </source>
</reference>
<organism evidence="3 4">
    <name type="scientific">Novymonas esmeraldas</name>
    <dbReference type="NCBI Taxonomy" id="1808958"/>
    <lineage>
        <taxon>Eukaryota</taxon>
        <taxon>Discoba</taxon>
        <taxon>Euglenozoa</taxon>
        <taxon>Kinetoplastea</taxon>
        <taxon>Metakinetoplastina</taxon>
        <taxon>Trypanosomatida</taxon>
        <taxon>Trypanosomatidae</taxon>
        <taxon>Novymonas</taxon>
    </lineage>
</organism>
<feature type="coiled-coil region" evidence="1">
    <location>
        <begin position="557"/>
        <end position="720"/>
    </location>
</feature>
<accession>A0AAW0EWU9</accession>